<dbReference type="RefSeq" id="WP_189446177.1">
    <property type="nucleotide sequence ID" value="NZ_BMZI01000010.1"/>
</dbReference>
<evidence type="ECO:0000313" key="2">
    <source>
        <dbReference type="Proteomes" id="UP000646745"/>
    </source>
</evidence>
<reference evidence="2" key="1">
    <citation type="journal article" date="2019" name="Int. J. Syst. Evol. Microbiol.">
        <title>The Global Catalogue of Microorganisms (GCM) 10K type strain sequencing project: providing services to taxonomists for standard genome sequencing and annotation.</title>
        <authorList>
            <consortium name="The Broad Institute Genomics Platform"/>
            <consortium name="The Broad Institute Genome Sequencing Center for Infectious Disease"/>
            <person name="Wu L."/>
            <person name="Ma J."/>
        </authorList>
    </citation>
    <scope>NUCLEOTIDE SEQUENCE [LARGE SCALE GENOMIC DNA]</scope>
    <source>
        <strain evidence="2">KCTC 32998</strain>
    </source>
</reference>
<proteinExistence type="predicted"/>
<evidence type="ECO:0000313" key="1">
    <source>
        <dbReference type="EMBL" id="GHB34104.1"/>
    </source>
</evidence>
<dbReference type="Proteomes" id="UP000646745">
    <property type="component" value="Unassembled WGS sequence"/>
</dbReference>
<dbReference type="EMBL" id="BMZI01000010">
    <property type="protein sequence ID" value="GHB34104.1"/>
    <property type="molecule type" value="Genomic_DNA"/>
</dbReference>
<accession>A0ABQ3EL26</accession>
<gene>
    <name evidence="1" type="ORF">GCM10009038_36420</name>
</gene>
<sequence>MGIYCLTFDRPLGRMDRHRLEMMLDRYDTIRLFRTAWLIESTNPIAFLRARLGRAFGKKTDFFITRLSEPWCADGIGPVSQWLSDPQRQW</sequence>
<keyword evidence="2" id="KW-1185">Reference proteome</keyword>
<protein>
    <submittedName>
        <fullName evidence="1">Uncharacterized protein</fullName>
    </submittedName>
</protein>
<comment type="caution">
    <text evidence="1">The sequence shown here is derived from an EMBL/GenBank/DDBJ whole genome shotgun (WGS) entry which is preliminary data.</text>
</comment>
<name>A0ABQ3EL26_9GAMM</name>
<organism evidence="1 2">
    <name type="scientific">Salinicola rhizosphaerae</name>
    <dbReference type="NCBI Taxonomy" id="1443141"/>
    <lineage>
        <taxon>Bacteria</taxon>
        <taxon>Pseudomonadati</taxon>
        <taxon>Pseudomonadota</taxon>
        <taxon>Gammaproteobacteria</taxon>
        <taxon>Oceanospirillales</taxon>
        <taxon>Halomonadaceae</taxon>
        <taxon>Salinicola</taxon>
    </lineage>
</organism>